<reference evidence="3" key="3">
    <citation type="journal article" date="2014" name="Nature">
        <title>Elephant shark genome provides unique insights into gnathostome evolution.</title>
        <authorList>
            <consortium name="International Elephant Shark Genome Sequencing Consortium"/>
            <person name="Venkatesh B."/>
            <person name="Lee A.P."/>
            <person name="Ravi V."/>
            <person name="Maurya A.K."/>
            <person name="Lian M.M."/>
            <person name="Swann J.B."/>
            <person name="Ohta Y."/>
            <person name="Flajnik M.F."/>
            <person name="Sutoh Y."/>
            <person name="Kasahara M."/>
            <person name="Hoon S."/>
            <person name="Gangu V."/>
            <person name="Roy S.W."/>
            <person name="Irimia M."/>
            <person name="Korzh V."/>
            <person name="Kondrychyn I."/>
            <person name="Lim Z.W."/>
            <person name="Tay B.H."/>
            <person name="Tohari S."/>
            <person name="Kong K.W."/>
            <person name="Ho S."/>
            <person name="Lorente-Galdos B."/>
            <person name="Quilez J."/>
            <person name="Marques-Bonet T."/>
            <person name="Raney B.J."/>
            <person name="Ingham P.W."/>
            <person name="Tay A."/>
            <person name="Hillier L.W."/>
            <person name="Minx P."/>
            <person name="Boehm T."/>
            <person name="Wilson R.K."/>
            <person name="Brenner S."/>
            <person name="Warren W.C."/>
        </authorList>
    </citation>
    <scope>NUCLEOTIDE SEQUENCE [LARGE SCALE GENOMIC DNA]</scope>
</reference>
<reference evidence="2" key="5">
    <citation type="submission" date="2025-09" db="UniProtKB">
        <authorList>
            <consortium name="Ensembl"/>
        </authorList>
    </citation>
    <scope>IDENTIFICATION</scope>
</reference>
<reference evidence="3" key="1">
    <citation type="journal article" date="2006" name="Science">
        <title>Ancient noncoding elements conserved in the human genome.</title>
        <authorList>
            <person name="Venkatesh B."/>
            <person name="Kirkness E.F."/>
            <person name="Loh Y.H."/>
            <person name="Halpern A.L."/>
            <person name="Lee A.P."/>
            <person name="Johnson J."/>
            <person name="Dandona N."/>
            <person name="Viswanathan L.D."/>
            <person name="Tay A."/>
            <person name="Venter J.C."/>
            <person name="Strausberg R.L."/>
            <person name="Brenner S."/>
        </authorList>
    </citation>
    <scope>NUCLEOTIDE SEQUENCE [LARGE SCALE GENOMIC DNA]</scope>
</reference>
<name>A0A4W3HVC1_CALMI</name>
<keyword evidence="3" id="KW-1185">Reference proteome</keyword>
<reference evidence="2" key="4">
    <citation type="submission" date="2025-08" db="UniProtKB">
        <authorList>
            <consortium name="Ensembl"/>
        </authorList>
    </citation>
    <scope>IDENTIFICATION</scope>
</reference>
<evidence type="ECO:0000313" key="2">
    <source>
        <dbReference type="Ensembl" id="ENSCMIP00000020286.1"/>
    </source>
</evidence>
<sequence>AGYPSAGHTGLASSGPAPRKGTDAQGCYPGTDAQGCYPGTDAQGCYPGTDAQGCYPGTDAQGCYPGTDAQGCYPGTDAQGCYPGTDAQGCYPGTDAQDPAHQLGARFPPSRDAHFLNHSETRVIKKKKESAHSQKAQLPPGWLNTDRTTVLNNLHKVHASNVKI</sequence>
<dbReference type="Proteomes" id="UP000314986">
    <property type="component" value="Unassembled WGS sequence"/>
</dbReference>
<dbReference type="Ensembl" id="ENSCMIT00000020658.1">
    <property type="protein sequence ID" value="ENSCMIP00000020286.1"/>
    <property type="gene ID" value="ENSCMIG00000009362.1"/>
</dbReference>
<organism evidence="2 3">
    <name type="scientific">Callorhinchus milii</name>
    <name type="common">Ghost shark</name>
    <dbReference type="NCBI Taxonomy" id="7868"/>
    <lineage>
        <taxon>Eukaryota</taxon>
        <taxon>Metazoa</taxon>
        <taxon>Chordata</taxon>
        <taxon>Craniata</taxon>
        <taxon>Vertebrata</taxon>
        <taxon>Chondrichthyes</taxon>
        <taxon>Holocephali</taxon>
        <taxon>Chimaeriformes</taxon>
        <taxon>Callorhinchidae</taxon>
        <taxon>Callorhinchus</taxon>
    </lineage>
</organism>
<dbReference type="GeneTree" id="ENSGT01140000284817"/>
<accession>A0A4W3HVC1</accession>
<proteinExistence type="predicted"/>
<dbReference type="AlphaFoldDB" id="A0A4W3HVC1"/>
<dbReference type="InParanoid" id="A0A4W3HVC1"/>
<evidence type="ECO:0000256" key="1">
    <source>
        <dbReference type="SAM" id="MobiDB-lite"/>
    </source>
</evidence>
<feature type="region of interest" description="Disordered" evidence="1">
    <location>
        <begin position="1"/>
        <end position="24"/>
    </location>
</feature>
<protein>
    <submittedName>
        <fullName evidence="2">Uncharacterized protein</fullName>
    </submittedName>
</protein>
<reference evidence="3" key="2">
    <citation type="journal article" date="2007" name="PLoS Biol.">
        <title>Survey sequencing and comparative analysis of the elephant shark (Callorhinchus milii) genome.</title>
        <authorList>
            <person name="Venkatesh B."/>
            <person name="Kirkness E.F."/>
            <person name="Loh Y.H."/>
            <person name="Halpern A.L."/>
            <person name="Lee A.P."/>
            <person name="Johnson J."/>
            <person name="Dandona N."/>
            <person name="Viswanathan L.D."/>
            <person name="Tay A."/>
            <person name="Venter J.C."/>
            <person name="Strausberg R.L."/>
            <person name="Brenner S."/>
        </authorList>
    </citation>
    <scope>NUCLEOTIDE SEQUENCE [LARGE SCALE GENOMIC DNA]</scope>
</reference>
<evidence type="ECO:0000313" key="3">
    <source>
        <dbReference type="Proteomes" id="UP000314986"/>
    </source>
</evidence>